<dbReference type="EMBL" id="LT607753">
    <property type="protein sequence ID" value="SCG39131.1"/>
    <property type="molecule type" value="Genomic_DNA"/>
</dbReference>
<dbReference type="Proteomes" id="UP000198215">
    <property type="component" value="Chromosome I"/>
</dbReference>
<sequence>MARTLAQHVGIVQPDYRMFEIRDREWDPTIDIPEAIVQSHRQVAGSSGRVIVVTTADWLAPCHLTIDVHDEQPPPPGEGWHGRVVLPLHTQEGVVSVNQGTLGDATGLEEISLGAGPGEYGFAVHHRGREEARRRADAIREAAEDTDDEEDTIAAVKALAGIERYLIQVWPVRHA</sequence>
<dbReference type="RefSeq" id="WP_088974529.1">
    <property type="nucleotide sequence ID" value="NZ_LT607753.1"/>
</dbReference>
<accession>A0A1C5H143</accession>
<dbReference type="OrthoDB" id="4485313at2"/>
<reference evidence="2" key="1">
    <citation type="submission" date="2016-06" db="EMBL/GenBank/DDBJ databases">
        <authorList>
            <person name="Varghese N."/>
            <person name="Submissions Spin"/>
        </authorList>
    </citation>
    <scope>NUCLEOTIDE SEQUENCE [LARGE SCALE GENOMIC DNA]</scope>
    <source>
        <strain evidence="2">DSM 45161</strain>
    </source>
</reference>
<evidence type="ECO:0000313" key="2">
    <source>
        <dbReference type="Proteomes" id="UP000198215"/>
    </source>
</evidence>
<keyword evidence="2" id="KW-1185">Reference proteome</keyword>
<gene>
    <name evidence="1" type="ORF">GA0070614_0600</name>
</gene>
<name>A0A1C5H143_9ACTN</name>
<dbReference type="AlphaFoldDB" id="A0A1C5H143"/>
<proteinExistence type="predicted"/>
<organism evidence="1 2">
    <name type="scientific">Micromonospora coxensis</name>
    <dbReference type="NCBI Taxonomy" id="356852"/>
    <lineage>
        <taxon>Bacteria</taxon>
        <taxon>Bacillati</taxon>
        <taxon>Actinomycetota</taxon>
        <taxon>Actinomycetes</taxon>
        <taxon>Micromonosporales</taxon>
        <taxon>Micromonosporaceae</taxon>
        <taxon>Micromonospora</taxon>
    </lineage>
</organism>
<protein>
    <submittedName>
        <fullName evidence="1">Uncharacterized protein</fullName>
    </submittedName>
</protein>
<evidence type="ECO:0000313" key="1">
    <source>
        <dbReference type="EMBL" id="SCG39131.1"/>
    </source>
</evidence>